<keyword evidence="1" id="KW-1015">Disulfide bond</keyword>
<dbReference type="GO" id="GO:0005737">
    <property type="term" value="C:cytoplasm"/>
    <property type="evidence" value="ECO:0007669"/>
    <property type="project" value="TreeGrafter"/>
</dbReference>
<dbReference type="Proteomes" id="UP000002748">
    <property type="component" value="Unassembled WGS sequence"/>
</dbReference>
<dbReference type="HOGENOM" id="CLU_026126_7_2_1"/>
<dbReference type="OrthoDB" id="418495at2759"/>
<accession>J5QJA0</accession>
<evidence type="ECO:0000256" key="1">
    <source>
        <dbReference type="ARBA" id="ARBA00023157"/>
    </source>
</evidence>
<evidence type="ECO:0000313" key="5">
    <source>
        <dbReference type="Proteomes" id="UP000002748"/>
    </source>
</evidence>
<dbReference type="Pfam" id="PF00462">
    <property type="entry name" value="Glutaredoxin"/>
    <property type="match status" value="1"/>
</dbReference>
<dbReference type="GO" id="GO:0034599">
    <property type="term" value="P:cellular response to oxidative stress"/>
    <property type="evidence" value="ECO:0007669"/>
    <property type="project" value="TreeGrafter"/>
</dbReference>
<proteinExistence type="predicted"/>
<dbReference type="PANTHER" id="PTHR45694:SF18">
    <property type="entry name" value="GLUTAREDOXIN-1-RELATED"/>
    <property type="match status" value="1"/>
</dbReference>
<protein>
    <submittedName>
        <fullName evidence="4">Glutathione transferase</fullName>
    </submittedName>
</protein>
<evidence type="ECO:0000256" key="2">
    <source>
        <dbReference type="ARBA" id="ARBA00023284"/>
    </source>
</evidence>
<dbReference type="KEGG" id="tasa:A1Q1_03528"/>
<dbReference type="CDD" id="cd03419">
    <property type="entry name" value="GRX_GRXh_1_2_like"/>
    <property type="match status" value="1"/>
</dbReference>
<dbReference type="EMBL" id="ALBS01000234">
    <property type="protein sequence ID" value="EJT47633.1"/>
    <property type="molecule type" value="Genomic_DNA"/>
</dbReference>
<dbReference type="PRINTS" id="PR00160">
    <property type="entry name" value="GLUTAREDOXIN"/>
</dbReference>
<feature type="domain" description="Glutaredoxin" evidence="3">
    <location>
        <begin position="74"/>
        <end position="134"/>
    </location>
</feature>
<dbReference type="InterPro" id="IPR002109">
    <property type="entry name" value="Glutaredoxin"/>
</dbReference>
<dbReference type="GeneID" id="25987041"/>
<keyword evidence="4" id="KW-0808">Transferase</keyword>
<dbReference type="PROSITE" id="PS00195">
    <property type="entry name" value="GLUTAREDOXIN_1"/>
    <property type="match status" value="1"/>
</dbReference>
<dbReference type="RefSeq" id="XP_014178801.1">
    <property type="nucleotide sequence ID" value="XM_014323326.1"/>
</dbReference>
<dbReference type="GO" id="GO:0005634">
    <property type="term" value="C:nucleus"/>
    <property type="evidence" value="ECO:0007669"/>
    <property type="project" value="TreeGrafter"/>
</dbReference>
<comment type="caution">
    <text evidence="4">The sequence shown here is derived from an EMBL/GenBank/DDBJ whole genome shotgun (WGS) entry which is preliminary data.</text>
</comment>
<sequence length="168" mass="18017">MFAARRLATVSSHFASVSAPRVSVTASARPQLFAAAASPRNSAKVGSSFSSAASPEAMSDAKTLVDNAIKDNDVLVFSKSYCPYCKRAKAILEDITPDVKVYELDEMDDGSVIQQYLKSLNGQGTVPHVYIKQHPILLLTTQANAQFIGGCSDLQAIPKNQLVKQIKG</sequence>
<gene>
    <name evidence="4" type="ORF">A1Q1_03528</name>
</gene>
<dbReference type="SUPFAM" id="SSF52833">
    <property type="entry name" value="Thioredoxin-like"/>
    <property type="match status" value="1"/>
</dbReference>
<dbReference type="PANTHER" id="PTHR45694">
    <property type="entry name" value="GLUTAREDOXIN 2"/>
    <property type="match status" value="1"/>
</dbReference>
<dbReference type="Gene3D" id="3.40.30.10">
    <property type="entry name" value="Glutaredoxin"/>
    <property type="match status" value="1"/>
</dbReference>
<dbReference type="InterPro" id="IPR014025">
    <property type="entry name" value="Glutaredoxin_subgr"/>
</dbReference>
<dbReference type="AlphaFoldDB" id="J5QJA0"/>
<dbReference type="InterPro" id="IPR011767">
    <property type="entry name" value="GLR_AS"/>
</dbReference>
<keyword evidence="2" id="KW-0676">Redox-active center</keyword>
<organism evidence="4 5">
    <name type="scientific">Trichosporon asahii var. asahii (strain ATCC 90039 / CBS 2479 / JCM 2466 / KCTC 7840 / NBRC 103889/ NCYC 2677 / UAMH 7654)</name>
    <name type="common">Yeast</name>
    <dbReference type="NCBI Taxonomy" id="1186058"/>
    <lineage>
        <taxon>Eukaryota</taxon>
        <taxon>Fungi</taxon>
        <taxon>Dikarya</taxon>
        <taxon>Basidiomycota</taxon>
        <taxon>Agaricomycotina</taxon>
        <taxon>Tremellomycetes</taxon>
        <taxon>Trichosporonales</taxon>
        <taxon>Trichosporonaceae</taxon>
        <taxon>Trichosporon</taxon>
    </lineage>
</organism>
<name>J5QJA0_TRIAS</name>
<dbReference type="GO" id="GO:0015038">
    <property type="term" value="F:glutathione disulfide oxidoreductase activity"/>
    <property type="evidence" value="ECO:0007669"/>
    <property type="project" value="TreeGrafter"/>
</dbReference>
<dbReference type="InterPro" id="IPR036249">
    <property type="entry name" value="Thioredoxin-like_sf"/>
</dbReference>
<dbReference type="GO" id="GO:0016740">
    <property type="term" value="F:transferase activity"/>
    <property type="evidence" value="ECO:0007669"/>
    <property type="project" value="UniProtKB-KW"/>
</dbReference>
<evidence type="ECO:0000259" key="3">
    <source>
        <dbReference type="Pfam" id="PF00462"/>
    </source>
</evidence>
<evidence type="ECO:0000313" key="4">
    <source>
        <dbReference type="EMBL" id="EJT47633.1"/>
    </source>
</evidence>
<dbReference type="VEuPathDB" id="FungiDB:A1Q1_03528"/>
<reference evidence="4 5" key="1">
    <citation type="journal article" date="2012" name="Eukaryot. Cell">
        <title>Draft genome sequence of CBS 2479, the standard type strain of Trichosporon asahii.</title>
        <authorList>
            <person name="Yang R.Y."/>
            <person name="Li H.T."/>
            <person name="Zhu H."/>
            <person name="Zhou G.P."/>
            <person name="Wang M."/>
            <person name="Wang L."/>
        </authorList>
    </citation>
    <scope>NUCLEOTIDE SEQUENCE [LARGE SCALE GENOMIC DNA]</scope>
    <source>
        <strain evidence="5">ATCC 90039 / CBS 2479 / JCM 2466 / KCTC 7840 / NCYC 2677 / UAMH 7654</strain>
    </source>
</reference>
<dbReference type="PROSITE" id="PS51354">
    <property type="entry name" value="GLUTAREDOXIN_2"/>
    <property type="match status" value="1"/>
</dbReference>